<keyword evidence="9" id="KW-1185">Reference proteome</keyword>
<feature type="transmembrane region" description="Helical" evidence="6">
    <location>
        <begin position="165"/>
        <end position="186"/>
    </location>
</feature>
<evidence type="ECO:0000256" key="5">
    <source>
        <dbReference type="ARBA" id="ARBA00023136"/>
    </source>
</evidence>
<dbReference type="InterPro" id="IPR000620">
    <property type="entry name" value="EamA_dom"/>
</dbReference>
<dbReference type="EMBL" id="JRKL02004374">
    <property type="protein sequence ID" value="KAF3952731.1"/>
    <property type="molecule type" value="Genomic_DNA"/>
</dbReference>
<dbReference type="AlphaFoldDB" id="A0A8J4QJK5"/>
<dbReference type="PANTHER" id="PTHR31218">
    <property type="entry name" value="WAT1-RELATED PROTEIN"/>
    <property type="match status" value="1"/>
</dbReference>
<accession>A0A8J4QJK5</accession>
<dbReference type="Pfam" id="PF00892">
    <property type="entry name" value="EamA"/>
    <property type="match status" value="1"/>
</dbReference>
<organism evidence="8 9">
    <name type="scientific">Castanea mollissima</name>
    <name type="common">Chinese chestnut</name>
    <dbReference type="NCBI Taxonomy" id="60419"/>
    <lineage>
        <taxon>Eukaryota</taxon>
        <taxon>Viridiplantae</taxon>
        <taxon>Streptophyta</taxon>
        <taxon>Embryophyta</taxon>
        <taxon>Tracheophyta</taxon>
        <taxon>Spermatophyta</taxon>
        <taxon>Magnoliopsida</taxon>
        <taxon>eudicotyledons</taxon>
        <taxon>Gunneridae</taxon>
        <taxon>Pentapetalae</taxon>
        <taxon>rosids</taxon>
        <taxon>fabids</taxon>
        <taxon>Fagales</taxon>
        <taxon>Fagaceae</taxon>
        <taxon>Castanea</taxon>
    </lineage>
</organism>
<name>A0A8J4QJK5_9ROSI</name>
<sequence>MGGFDDYKHAVAMVGLQFSYACDILSLSLSHTHTYCIIVVYNAVLLIPVTLNQNLFFEGLYLASTSISTAMSNLVPAVTFVLASILGLEKLNFRSMRTIAKILGTILCVSGAVIMALLKGPKLLNAELHPENWLLGCIFVFASCCCWALWLILQVLVSESYSDHLSLSAWMCFLATIQSAILTLIIERDPNVWNIHSPLEVGCILFTGCIGSGLTFFVQAWVISRRGPLFSAMFNPLCTVIATILAAALFHEEIYTGSLIGGVGVIIGLYAVLWGKAEDLVEIKENANSQIDEASTVKTSEIDSSEKTSWKIDLEKPLLTDKACNVDESGICK</sequence>
<protein>
    <recommendedName>
        <fullName evidence="6">WAT1-related protein</fullName>
    </recommendedName>
</protein>
<dbReference type="InterPro" id="IPR037185">
    <property type="entry name" value="EmrE-like"/>
</dbReference>
<proteinExistence type="inferred from homology"/>
<keyword evidence="3 6" id="KW-0812">Transmembrane</keyword>
<comment type="caution">
    <text evidence="8">The sequence shown here is derived from an EMBL/GenBank/DDBJ whole genome shotgun (WGS) entry which is preliminary data.</text>
</comment>
<keyword evidence="4 6" id="KW-1133">Transmembrane helix</keyword>
<evidence type="ECO:0000313" key="9">
    <source>
        <dbReference type="Proteomes" id="UP000737018"/>
    </source>
</evidence>
<feature type="transmembrane region" description="Helical" evidence="6">
    <location>
        <begin position="198"/>
        <end position="222"/>
    </location>
</feature>
<keyword evidence="5 6" id="KW-0472">Membrane</keyword>
<evidence type="ECO:0000259" key="7">
    <source>
        <dbReference type="Pfam" id="PF00892"/>
    </source>
</evidence>
<feature type="transmembrane region" description="Helical" evidence="6">
    <location>
        <begin position="254"/>
        <end position="274"/>
    </location>
</feature>
<gene>
    <name evidence="8" type="ORF">CMV_021743</name>
</gene>
<comment type="similarity">
    <text evidence="2 6">Belongs to the drug/metabolite transporter (DMT) superfamily. Plant drug/metabolite exporter (P-DME) (TC 2.A.7.4) family.</text>
</comment>
<dbReference type="Proteomes" id="UP000737018">
    <property type="component" value="Unassembled WGS sequence"/>
</dbReference>
<feature type="transmembrane region" description="Helical" evidence="6">
    <location>
        <begin position="71"/>
        <end position="88"/>
    </location>
</feature>
<dbReference type="GO" id="GO:0016020">
    <property type="term" value="C:membrane"/>
    <property type="evidence" value="ECO:0007669"/>
    <property type="project" value="UniProtKB-SubCell"/>
</dbReference>
<feature type="transmembrane region" description="Helical" evidence="6">
    <location>
        <begin position="133"/>
        <end position="153"/>
    </location>
</feature>
<reference evidence="8" key="1">
    <citation type="submission" date="2020-03" db="EMBL/GenBank/DDBJ databases">
        <title>Castanea mollissima Vanexum genome sequencing.</title>
        <authorList>
            <person name="Staton M."/>
        </authorList>
    </citation>
    <scope>NUCLEOTIDE SEQUENCE</scope>
    <source>
        <tissue evidence="8">Leaf</tissue>
    </source>
</reference>
<feature type="transmembrane region" description="Helical" evidence="6">
    <location>
        <begin position="100"/>
        <end position="118"/>
    </location>
</feature>
<evidence type="ECO:0000256" key="1">
    <source>
        <dbReference type="ARBA" id="ARBA00004141"/>
    </source>
</evidence>
<evidence type="ECO:0000256" key="4">
    <source>
        <dbReference type="ARBA" id="ARBA00022989"/>
    </source>
</evidence>
<feature type="transmembrane region" description="Helical" evidence="6">
    <location>
        <begin position="229"/>
        <end position="248"/>
    </location>
</feature>
<evidence type="ECO:0000256" key="3">
    <source>
        <dbReference type="ARBA" id="ARBA00022692"/>
    </source>
</evidence>
<dbReference type="OrthoDB" id="1728340at2759"/>
<evidence type="ECO:0000256" key="2">
    <source>
        <dbReference type="ARBA" id="ARBA00007635"/>
    </source>
</evidence>
<comment type="subcellular location">
    <subcellularLocation>
        <location evidence="1 6">Membrane</location>
        <topology evidence="1 6">Multi-pass membrane protein</topology>
    </subcellularLocation>
</comment>
<dbReference type="InterPro" id="IPR030184">
    <property type="entry name" value="WAT1-related"/>
</dbReference>
<dbReference type="GO" id="GO:0022857">
    <property type="term" value="F:transmembrane transporter activity"/>
    <property type="evidence" value="ECO:0007669"/>
    <property type="project" value="InterPro"/>
</dbReference>
<feature type="domain" description="EamA" evidence="7">
    <location>
        <begin position="135"/>
        <end position="273"/>
    </location>
</feature>
<feature type="transmembrane region" description="Helical" evidence="6">
    <location>
        <begin position="34"/>
        <end position="51"/>
    </location>
</feature>
<evidence type="ECO:0000313" key="8">
    <source>
        <dbReference type="EMBL" id="KAF3952731.1"/>
    </source>
</evidence>
<dbReference type="SUPFAM" id="SSF103481">
    <property type="entry name" value="Multidrug resistance efflux transporter EmrE"/>
    <property type="match status" value="1"/>
</dbReference>
<evidence type="ECO:0000256" key="6">
    <source>
        <dbReference type="RuleBase" id="RU363077"/>
    </source>
</evidence>